<feature type="transmembrane region" description="Helical" evidence="2">
    <location>
        <begin position="21"/>
        <end position="48"/>
    </location>
</feature>
<dbReference type="PANTHER" id="PTHR40903">
    <property type="entry name" value="GLYCINE-RICH CELL WALL STRUCTURAL PROTEIN 1-LIKE"/>
    <property type="match status" value="1"/>
</dbReference>
<evidence type="ECO:0000256" key="1">
    <source>
        <dbReference type="SAM" id="MobiDB-lite"/>
    </source>
</evidence>
<accession>A0A365L2Y3</accession>
<feature type="region of interest" description="Disordered" evidence="1">
    <location>
        <begin position="224"/>
        <end position="423"/>
    </location>
</feature>
<keyword evidence="4" id="KW-1185">Reference proteome</keyword>
<reference evidence="3 4" key="1">
    <citation type="submission" date="2018-06" db="EMBL/GenBank/DDBJ databases">
        <title>The draft genome sequences of strains SCU63 and S1.</title>
        <authorList>
            <person name="Gan L."/>
        </authorList>
    </citation>
    <scope>NUCLEOTIDE SEQUENCE [LARGE SCALE GENOMIC DNA]</scope>
    <source>
        <strain evidence="3 4">SCU63</strain>
    </source>
</reference>
<feature type="compositionally biased region" description="Polar residues" evidence="1">
    <location>
        <begin position="320"/>
        <end position="329"/>
    </location>
</feature>
<proteinExistence type="predicted"/>
<sequence>MDSQKIKLFIKKANRRLKLQYIVRILQIALCLGLAAALLIMIIARLSVIPYYEFYSYIAAALTILIMVLLTIPKIPRRQQAISELDQFTPHNQLLTLSQIPVGNRLADDLANRTEKDIHLSYQLFKKEKNEWFSPKWLLTAVGLMILLALSGLFPASAQLEAKDHEQEQELVEEMIEKVEKQKELADLPDVKKELESLEEKLNDSETPEQALRELVKKQKELALKQREKEREGTEQASEEAEDLGEASQHLAQQAGDTQTALSEMGKPVSFDLQQSIAANDRSEPEESAGSEDGTSGESGSEGSASNDKTDGEQAGGDNGENTGASSEGETAGQAGSGNGTEGDGAAQESEGSEESAAGGDEGTGGGQSGGEGTGATPSQGAGTGQGSREMLSIPSRIGGSGETTVDDGELSEGEAGSFEEGAVDAERGTIRPYREVVGSYSDSYFSSANRMKLPPDLQNIVEQYFSSIDSK</sequence>
<evidence type="ECO:0000256" key="2">
    <source>
        <dbReference type="SAM" id="Phobius"/>
    </source>
</evidence>
<feature type="compositionally biased region" description="Low complexity" evidence="1">
    <location>
        <begin position="291"/>
        <end position="306"/>
    </location>
</feature>
<keyword evidence="2" id="KW-0472">Membrane</keyword>
<evidence type="ECO:0000313" key="4">
    <source>
        <dbReference type="Proteomes" id="UP000251002"/>
    </source>
</evidence>
<feature type="compositionally biased region" description="Gly residues" evidence="1">
    <location>
        <begin position="360"/>
        <end position="374"/>
    </location>
</feature>
<dbReference type="AlphaFoldDB" id="A0A365L2Y3"/>
<gene>
    <name evidence="3" type="ORF">DP120_07405</name>
</gene>
<evidence type="ECO:0000313" key="3">
    <source>
        <dbReference type="EMBL" id="RAZ79429.1"/>
    </source>
</evidence>
<feature type="transmembrane region" description="Helical" evidence="2">
    <location>
        <begin position="54"/>
        <end position="72"/>
    </location>
</feature>
<organism evidence="3 4">
    <name type="scientific">Planococcus halotolerans</name>
    <dbReference type="NCBI Taxonomy" id="2233542"/>
    <lineage>
        <taxon>Bacteria</taxon>
        <taxon>Bacillati</taxon>
        <taxon>Bacillota</taxon>
        <taxon>Bacilli</taxon>
        <taxon>Bacillales</taxon>
        <taxon>Caryophanaceae</taxon>
        <taxon>Planococcus</taxon>
    </lineage>
</organism>
<feature type="compositionally biased region" description="Basic and acidic residues" evidence="1">
    <location>
        <begin position="224"/>
        <end position="234"/>
    </location>
</feature>
<keyword evidence="2" id="KW-0812">Transmembrane</keyword>
<feature type="compositionally biased region" description="Low complexity" evidence="1">
    <location>
        <begin position="344"/>
        <end position="359"/>
    </location>
</feature>
<keyword evidence="2" id="KW-1133">Transmembrane helix</keyword>
<dbReference type="EMBL" id="QLZR01000002">
    <property type="protein sequence ID" value="RAZ79429.1"/>
    <property type="molecule type" value="Genomic_DNA"/>
</dbReference>
<dbReference type="RefSeq" id="WP_112222999.1">
    <property type="nucleotide sequence ID" value="NZ_CP196859.1"/>
</dbReference>
<dbReference type="PANTHER" id="PTHR40903:SF1">
    <property type="entry name" value="HYPHALLY REGULATED CELL WALL PROTEIN 3"/>
    <property type="match status" value="1"/>
</dbReference>
<comment type="caution">
    <text evidence="3">The sequence shown here is derived from an EMBL/GenBank/DDBJ whole genome shotgun (WGS) entry which is preliminary data.</text>
</comment>
<feature type="transmembrane region" description="Helical" evidence="2">
    <location>
        <begin position="137"/>
        <end position="156"/>
    </location>
</feature>
<name>A0A365L2Y3_9BACL</name>
<protein>
    <submittedName>
        <fullName evidence="3">Uncharacterized protein</fullName>
    </submittedName>
</protein>
<dbReference type="Proteomes" id="UP000251002">
    <property type="component" value="Unassembled WGS sequence"/>
</dbReference>
<feature type="compositionally biased region" description="Polar residues" evidence="1">
    <location>
        <begin position="250"/>
        <end position="262"/>
    </location>
</feature>